<dbReference type="EMBL" id="JASPKY010000408">
    <property type="protein sequence ID" value="KAK9701753.1"/>
    <property type="molecule type" value="Genomic_DNA"/>
</dbReference>
<proteinExistence type="predicted"/>
<reference evidence="1 2" key="1">
    <citation type="journal article" date="2024" name="BMC Genomics">
        <title>De novo assembly and annotation of Popillia japonica's genome with initial clues to its potential as an invasive pest.</title>
        <authorList>
            <person name="Cucini C."/>
            <person name="Boschi S."/>
            <person name="Funari R."/>
            <person name="Cardaioli E."/>
            <person name="Iannotti N."/>
            <person name="Marturano G."/>
            <person name="Paoli F."/>
            <person name="Bruttini M."/>
            <person name="Carapelli A."/>
            <person name="Frati F."/>
            <person name="Nardi F."/>
        </authorList>
    </citation>
    <scope>NUCLEOTIDE SEQUENCE [LARGE SCALE GENOMIC DNA]</scope>
    <source>
        <strain evidence="1">DMR45628</strain>
    </source>
</reference>
<accession>A0AAW1JF44</accession>
<keyword evidence="2" id="KW-1185">Reference proteome</keyword>
<protein>
    <submittedName>
        <fullName evidence="1">Uncharacterized protein</fullName>
    </submittedName>
</protein>
<evidence type="ECO:0000313" key="1">
    <source>
        <dbReference type="EMBL" id="KAK9701753.1"/>
    </source>
</evidence>
<dbReference type="Proteomes" id="UP001458880">
    <property type="component" value="Unassembled WGS sequence"/>
</dbReference>
<organism evidence="1 2">
    <name type="scientific">Popillia japonica</name>
    <name type="common">Japanese beetle</name>
    <dbReference type="NCBI Taxonomy" id="7064"/>
    <lineage>
        <taxon>Eukaryota</taxon>
        <taxon>Metazoa</taxon>
        <taxon>Ecdysozoa</taxon>
        <taxon>Arthropoda</taxon>
        <taxon>Hexapoda</taxon>
        <taxon>Insecta</taxon>
        <taxon>Pterygota</taxon>
        <taxon>Neoptera</taxon>
        <taxon>Endopterygota</taxon>
        <taxon>Coleoptera</taxon>
        <taxon>Polyphaga</taxon>
        <taxon>Scarabaeiformia</taxon>
        <taxon>Scarabaeidae</taxon>
        <taxon>Rutelinae</taxon>
        <taxon>Popillia</taxon>
    </lineage>
</organism>
<name>A0AAW1JF44_POPJA</name>
<comment type="caution">
    <text evidence="1">The sequence shown here is derived from an EMBL/GenBank/DDBJ whole genome shotgun (WGS) entry which is preliminary data.</text>
</comment>
<dbReference type="AlphaFoldDB" id="A0AAW1JF44"/>
<evidence type="ECO:0000313" key="2">
    <source>
        <dbReference type="Proteomes" id="UP001458880"/>
    </source>
</evidence>
<gene>
    <name evidence="1" type="ORF">QE152_g30384</name>
</gene>
<sequence>MEDIDIPENILAAANIAKLDLLPDKSKIHYEKEYLQFCEWRNTEQVHGAGEAVLLAYFVKLSNEFSPSSLWPKYSMLRACLELKERVEINKYGRTNELTKMLMDNVEILESKLVITIPDSKTHKERFFAVISDRDVNPMALFKKYIALRPAHTPHRRLFLSYI</sequence>